<organism evidence="2 3">
    <name type="scientific">Caballeronia sordidicola</name>
    <name type="common">Burkholderia sordidicola</name>
    <dbReference type="NCBI Taxonomy" id="196367"/>
    <lineage>
        <taxon>Bacteria</taxon>
        <taxon>Pseudomonadati</taxon>
        <taxon>Pseudomonadota</taxon>
        <taxon>Betaproteobacteria</taxon>
        <taxon>Burkholderiales</taxon>
        <taxon>Burkholderiaceae</taxon>
        <taxon>Caballeronia</taxon>
    </lineage>
</organism>
<dbReference type="Proteomes" id="UP000054893">
    <property type="component" value="Unassembled WGS sequence"/>
</dbReference>
<name>A0A158FQY4_CABSO</name>
<gene>
    <name evidence="2" type="ORF">AWB64_01680</name>
</gene>
<evidence type="ECO:0000313" key="2">
    <source>
        <dbReference type="EMBL" id="SAL22212.1"/>
    </source>
</evidence>
<feature type="region of interest" description="Disordered" evidence="1">
    <location>
        <begin position="103"/>
        <end position="125"/>
    </location>
</feature>
<evidence type="ECO:0000313" key="3">
    <source>
        <dbReference type="Proteomes" id="UP000054893"/>
    </source>
</evidence>
<sequence>MAATPESYTVRKLCEDFPTGHVERVRDSFGAAQPRQRIMTKIGPIAGLPAASIMRKPAFDLPNGERQVVCGKLKSVGRKRDGKLENVKRVNARNHNNCVIRLEFPQQQAPRQDASRPQIRPFLPD</sequence>
<protein>
    <submittedName>
        <fullName evidence="2">Integrative genetic element Gsu32, integrase</fullName>
    </submittedName>
</protein>
<evidence type="ECO:0000256" key="1">
    <source>
        <dbReference type="SAM" id="MobiDB-lite"/>
    </source>
</evidence>
<reference evidence="2 3" key="1">
    <citation type="submission" date="2016-01" db="EMBL/GenBank/DDBJ databases">
        <authorList>
            <person name="Oliw E.H."/>
        </authorList>
    </citation>
    <scope>NUCLEOTIDE SEQUENCE [LARGE SCALE GENOMIC DNA]</scope>
    <source>
        <strain evidence="2">LMG 22029</strain>
    </source>
</reference>
<proteinExistence type="predicted"/>
<dbReference type="AlphaFoldDB" id="A0A158FQY4"/>
<dbReference type="EMBL" id="FCOC02000003">
    <property type="protein sequence ID" value="SAL22212.1"/>
    <property type="molecule type" value="Genomic_DNA"/>
</dbReference>
<accession>A0A158FQY4</accession>